<evidence type="ECO:0000256" key="2">
    <source>
        <dbReference type="ARBA" id="ARBA00008179"/>
    </source>
</evidence>
<dbReference type="GO" id="GO:0008017">
    <property type="term" value="F:microtubule binding"/>
    <property type="evidence" value="ECO:0007669"/>
    <property type="project" value="InterPro"/>
</dbReference>
<feature type="coiled-coil region" evidence="7">
    <location>
        <begin position="18"/>
        <end position="189"/>
    </location>
</feature>
<dbReference type="Pfam" id="PF14073">
    <property type="entry name" value="Cep57_CLD"/>
    <property type="match status" value="1"/>
</dbReference>
<reference evidence="11" key="2">
    <citation type="submission" date="2025-09" db="UniProtKB">
        <authorList>
            <consortium name="Ensembl"/>
        </authorList>
    </citation>
    <scope>IDENTIFICATION</scope>
</reference>
<dbReference type="Pfam" id="PF06657">
    <property type="entry name" value="Cep57_MT_bd"/>
    <property type="match status" value="1"/>
</dbReference>
<dbReference type="Proteomes" id="UP000694552">
    <property type="component" value="Unplaced"/>
</dbReference>
<evidence type="ECO:0000256" key="1">
    <source>
        <dbReference type="ARBA" id="ARBA00004300"/>
    </source>
</evidence>
<keyword evidence="12" id="KW-1185">Reference proteome</keyword>
<dbReference type="AlphaFoldDB" id="A0A8C8ASF5"/>
<protein>
    <submittedName>
        <fullName evidence="11">Centrosomal protein 57</fullName>
    </submittedName>
</protein>
<dbReference type="InterPro" id="IPR025913">
    <property type="entry name" value="Cep57_CLD"/>
</dbReference>
<dbReference type="FunFam" id="1.20.58.90:FF:000003">
    <property type="entry name" value="Centrosomal protein of 57 kDa"/>
    <property type="match status" value="1"/>
</dbReference>
<feature type="region of interest" description="Disordered" evidence="8">
    <location>
        <begin position="259"/>
        <end position="284"/>
    </location>
</feature>
<dbReference type="GO" id="GO:0005813">
    <property type="term" value="C:centrosome"/>
    <property type="evidence" value="ECO:0007669"/>
    <property type="project" value="UniProtKB-SubCell"/>
</dbReference>
<reference evidence="11" key="1">
    <citation type="submission" date="2025-08" db="UniProtKB">
        <authorList>
            <consortium name="Ensembl"/>
        </authorList>
    </citation>
    <scope>IDENTIFICATION</scope>
</reference>
<dbReference type="PANTHER" id="PTHR19336:SF11">
    <property type="entry name" value="CENTROSOMAL PROTEIN OF 57 KDA"/>
    <property type="match status" value="1"/>
</dbReference>
<name>A0A8C8ASF5_9STRI</name>
<dbReference type="PANTHER" id="PTHR19336">
    <property type="entry name" value="UNCHARACTERIZED DUF1167"/>
    <property type="match status" value="1"/>
</dbReference>
<feature type="domain" description="Cep57 centrosome microtubule-binding" evidence="9">
    <location>
        <begin position="280"/>
        <end position="349"/>
    </location>
</feature>
<keyword evidence="4" id="KW-0493">Microtubule</keyword>
<dbReference type="GO" id="GO:0043015">
    <property type="term" value="F:gamma-tubulin binding"/>
    <property type="evidence" value="ECO:0007669"/>
    <property type="project" value="InterPro"/>
</dbReference>
<evidence type="ECO:0000313" key="12">
    <source>
        <dbReference type="Proteomes" id="UP000694552"/>
    </source>
</evidence>
<keyword evidence="3" id="KW-0963">Cytoplasm</keyword>
<dbReference type="InterPro" id="IPR024957">
    <property type="entry name" value="Cep57_MT-bd_dom"/>
</dbReference>
<sequence>DLLRSPRKPVIPYPESNSRAIFSALKNLQEKIHRLELERLQAEENVKHLSRETADYKKVLSEQMQHKEHDKTEVSKKNQELASQLAAAESRCSLLEKQLDYMRKMIQHAENEKSHLLEKQGSLERDRLLDQSHVQSKLEKLDMLEKEYSRLTTMQSIAEKKMKELEQKLQEEEHARKLVQEKAAEVTNRKFLLYWYKCSTSHLTTQPHYRLCLGDVPFVAGKSTSPSHSVGANVQHVLHLMKQHTKALCNSRVVNDTPLAKPISTGHPASKSRKSSLPKDSSSSQEELSEVLLTLQDEFGQMSFDHQQLSKLVQEAPTIAVREDLERELEALVGKMEAKADQISKVRRHRLQRLKRECKSRKTSAKQVKDSRFPVSEVKVTTTVTTKGKNAGPIKVKPGEKSRKNLQLLRDMQTIQTSLQKDDVSWDY</sequence>
<evidence type="ECO:0000256" key="8">
    <source>
        <dbReference type="SAM" id="MobiDB-lite"/>
    </source>
</evidence>
<dbReference type="GO" id="GO:0005874">
    <property type="term" value="C:microtubule"/>
    <property type="evidence" value="ECO:0007669"/>
    <property type="project" value="UniProtKB-KW"/>
</dbReference>
<feature type="domain" description="Cep57 centrosome localisation" evidence="10">
    <location>
        <begin position="20"/>
        <end position="186"/>
    </location>
</feature>
<dbReference type="Ensembl" id="ENSOSUT00000007369.1">
    <property type="protein sequence ID" value="ENSOSUP00000007093.1"/>
    <property type="gene ID" value="ENSOSUG00000005269.1"/>
</dbReference>
<dbReference type="GO" id="GO:0042802">
    <property type="term" value="F:identical protein binding"/>
    <property type="evidence" value="ECO:0007669"/>
    <property type="project" value="InterPro"/>
</dbReference>
<keyword evidence="6" id="KW-0206">Cytoskeleton</keyword>
<comment type="subcellular location">
    <subcellularLocation>
        <location evidence="1">Cytoplasm</location>
        <location evidence="1">Cytoskeleton</location>
        <location evidence="1">Microtubule organizing center</location>
        <location evidence="1">Centrosome</location>
    </subcellularLocation>
</comment>
<evidence type="ECO:0000256" key="3">
    <source>
        <dbReference type="ARBA" id="ARBA00022490"/>
    </source>
</evidence>
<proteinExistence type="inferred from homology"/>
<comment type="similarity">
    <text evidence="2">Belongs to the translokin family.</text>
</comment>
<dbReference type="InterPro" id="IPR051756">
    <property type="entry name" value="Centrosomal_MT-associated"/>
</dbReference>
<evidence type="ECO:0000313" key="11">
    <source>
        <dbReference type="Ensembl" id="ENSOSUP00000007093.1"/>
    </source>
</evidence>
<evidence type="ECO:0000259" key="10">
    <source>
        <dbReference type="Pfam" id="PF14073"/>
    </source>
</evidence>
<organism evidence="11 12">
    <name type="scientific">Otus sunia</name>
    <name type="common">Oriental scops-owl</name>
    <dbReference type="NCBI Taxonomy" id="257818"/>
    <lineage>
        <taxon>Eukaryota</taxon>
        <taxon>Metazoa</taxon>
        <taxon>Chordata</taxon>
        <taxon>Craniata</taxon>
        <taxon>Vertebrata</taxon>
        <taxon>Euteleostomi</taxon>
        <taxon>Archelosauria</taxon>
        <taxon>Archosauria</taxon>
        <taxon>Dinosauria</taxon>
        <taxon>Saurischia</taxon>
        <taxon>Theropoda</taxon>
        <taxon>Coelurosauria</taxon>
        <taxon>Aves</taxon>
        <taxon>Neognathae</taxon>
        <taxon>Neoaves</taxon>
        <taxon>Telluraves</taxon>
        <taxon>Strigiformes</taxon>
        <taxon>Strigidae</taxon>
        <taxon>Otus</taxon>
    </lineage>
</organism>
<evidence type="ECO:0000256" key="5">
    <source>
        <dbReference type="ARBA" id="ARBA00023054"/>
    </source>
</evidence>
<dbReference type="Gene3D" id="1.20.58.90">
    <property type="match status" value="1"/>
</dbReference>
<evidence type="ECO:0000256" key="4">
    <source>
        <dbReference type="ARBA" id="ARBA00022701"/>
    </source>
</evidence>
<keyword evidence="5 7" id="KW-0175">Coiled coil</keyword>
<evidence type="ECO:0000256" key="7">
    <source>
        <dbReference type="SAM" id="Coils"/>
    </source>
</evidence>
<accession>A0A8C8ASF5</accession>
<evidence type="ECO:0000259" key="9">
    <source>
        <dbReference type="Pfam" id="PF06657"/>
    </source>
</evidence>
<evidence type="ECO:0000256" key="6">
    <source>
        <dbReference type="ARBA" id="ARBA00023212"/>
    </source>
</evidence>